<dbReference type="EMBL" id="HBFR01042727">
    <property type="protein sequence ID" value="CAD8904027.1"/>
    <property type="molecule type" value="Transcribed_RNA"/>
</dbReference>
<evidence type="ECO:0000256" key="10">
    <source>
        <dbReference type="ARBA" id="ARBA00023239"/>
    </source>
</evidence>
<dbReference type="GO" id="GO:0003723">
    <property type="term" value="F:RNA binding"/>
    <property type="evidence" value="ECO:0007669"/>
    <property type="project" value="UniProtKB-KW"/>
</dbReference>
<dbReference type="CDD" id="cd21159">
    <property type="entry name" value="XendoU"/>
    <property type="match status" value="1"/>
</dbReference>
<dbReference type="PANTHER" id="PTHR12439">
    <property type="entry name" value="PLACENTAL PROTEIN 11-RELATED"/>
    <property type="match status" value="1"/>
</dbReference>
<evidence type="ECO:0000256" key="6">
    <source>
        <dbReference type="ARBA" id="ARBA00022759"/>
    </source>
</evidence>
<evidence type="ECO:0000313" key="12">
    <source>
        <dbReference type="EMBL" id="CAD8904027.1"/>
    </source>
</evidence>
<evidence type="ECO:0000313" key="13">
    <source>
        <dbReference type="EMBL" id="CAD8904030.1"/>
    </source>
</evidence>
<evidence type="ECO:0000256" key="8">
    <source>
        <dbReference type="ARBA" id="ARBA00022884"/>
    </source>
</evidence>
<keyword evidence="6" id="KW-0255">Endonuclease</keyword>
<proteinExistence type="inferred from homology"/>
<dbReference type="GO" id="GO:0004521">
    <property type="term" value="F:RNA endonuclease activity"/>
    <property type="evidence" value="ECO:0007669"/>
    <property type="project" value="InterPro"/>
</dbReference>
<feature type="domain" description="EndoU" evidence="11">
    <location>
        <begin position="213"/>
        <end position="489"/>
    </location>
</feature>
<dbReference type="Pfam" id="PF09412">
    <property type="entry name" value="XendoU"/>
    <property type="match status" value="1"/>
</dbReference>
<keyword evidence="7" id="KW-0378">Hydrolase</keyword>
<comment type="subunit">
    <text evidence="3">Monomer.</text>
</comment>
<dbReference type="GO" id="GO:0016787">
    <property type="term" value="F:hydrolase activity"/>
    <property type="evidence" value="ECO:0007669"/>
    <property type="project" value="UniProtKB-KW"/>
</dbReference>
<evidence type="ECO:0000256" key="1">
    <source>
        <dbReference type="ARBA" id="ARBA00001936"/>
    </source>
</evidence>
<dbReference type="GO" id="GO:0046872">
    <property type="term" value="F:metal ion binding"/>
    <property type="evidence" value="ECO:0007669"/>
    <property type="project" value="UniProtKB-KW"/>
</dbReference>
<evidence type="ECO:0000256" key="7">
    <source>
        <dbReference type="ARBA" id="ARBA00022801"/>
    </source>
</evidence>
<dbReference type="EMBL" id="HBFR01042730">
    <property type="protein sequence ID" value="CAD8904030.1"/>
    <property type="molecule type" value="Transcribed_RNA"/>
</dbReference>
<dbReference type="GO" id="GO:0016829">
    <property type="term" value="F:lyase activity"/>
    <property type="evidence" value="ECO:0007669"/>
    <property type="project" value="UniProtKB-KW"/>
</dbReference>
<evidence type="ECO:0000256" key="2">
    <source>
        <dbReference type="ARBA" id="ARBA00010168"/>
    </source>
</evidence>
<reference evidence="12" key="1">
    <citation type="submission" date="2021-01" db="EMBL/GenBank/DDBJ databases">
        <authorList>
            <person name="Corre E."/>
            <person name="Pelletier E."/>
            <person name="Niang G."/>
            <person name="Scheremetjew M."/>
            <person name="Finn R."/>
            <person name="Kale V."/>
            <person name="Holt S."/>
            <person name="Cochrane G."/>
            <person name="Meng A."/>
            <person name="Brown T."/>
            <person name="Cohen L."/>
        </authorList>
    </citation>
    <scope>NUCLEOTIDE SEQUENCE</scope>
    <source>
        <strain evidence="12">308</strain>
    </source>
</reference>
<evidence type="ECO:0000256" key="4">
    <source>
        <dbReference type="ARBA" id="ARBA00022722"/>
    </source>
</evidence>
<keyword evidence="9" id="KW-0464">Manganese</keyword>
<evidence type="ECO:0000256" key="5">
    <source>
        <dbReference type="ARBA" id="ARBA00022723"/>
    </source>
</evidence>
<dbReference type="PANTHER" id="PTHR12439:SF11">
    <property type="entry name" value="URIDYLATE-SPECIFIC ENDORIBONUCLEASE"/>
    <property type="match status" value="1"/>
</dbReference>
<dbReference type="SUPFAM" id="SSF142877">
    <property type="entry name" value="EndoU-like"/>
    <property type="match status" value="1"/>
</dbReference>
<keyword evidence="5" id="KW-0479">Metal-binding</keyword>
<dbReference type="AlphaFoldDB" id="A0A6U5MCK0"/>
<name>A0A6U5MCK0_9STRA</name>
<accession>A0A6U5MCK0</accession>
<comment type="similarity">
    <text evidence="2">Belongs to the ENDOU family.</text>
</comment>
<keyword evidence="10" id="KW-0456">Lyase</keyword>
<evidence type="ECO:0000256" key="3">
    <source>
        <dbReference type="ARBA" id="ARBA00011245"/>
    </source>
</evidence>
<dbReference type="InterPro" id="IPR037227">
    <property type="entry name" value="EndoU-like"/>
</dbReference>
<protein>
    <recommendedName>
        <fullName evidence="11">EndoU domain-containing protein</fullName>
    </recommendedName>
</protein>
<evidence type="ECO:0000256" key="9">
    <source>
        <dbReference type="ARBA" id="ARBA00023211"/>
    </source>
</evidence>
<organism evidence="12">
    <name type="scientific">Corethron hystrix</name>
    <dbReference type="NCBI Taxonomy" id="216773"/>
    <lineage>
        <taxon>Eukaryota</taxon>
        <taxon>Sar</taxon>
        <taxon>Stramenopiles</taxon>
        <taxon>Ochrophyta</taxon>
        <taxon>Bacillariophyta</taxon>
        <taxon>Coscinodiscophyceae</taxon>
        <taxon>Corethrophycidae</taxon>
        <taxon>Corethrales</taxon>
        <taxon>Corethraceae</taxon>
        <taxon>Corethron</taxon>
    </lineage>
</organism>
<keyword evidence="4" id="KW-0540">Nuclease</keyword>
<evidence type="ECO:0000259" key="11">
    <source>
        <dbReference type="PROSITE" id="PS51959"/>
    </source>
</evidence>
<keyword evidence="8" id="KW-0694">RNA-binding</keyword>
<gene>
    <name evidence="12" type="ORF">CHYS00102_LOCUS31247</name>
    <name evidence="13" type="ORF">CHYS00102_LOCUS31250</name>
</gene>
<dbReference type="PROSITE" id="PS51959">
    <property type="entry name" value="ENDOU"/>
    <property type="match status" value="1"/>
</dbReference>
<dbReference type="InterPro" id="IPR039787">
    <property type="entry name" value="ENDOU"/>
</dbReference>
<sequence>MSTASSKSKLSSEIEKRFRLIYADLKVDADEFASIVAFFKSINPPPSAILWCRSTAFRIASEFVTLGADGDRDKSLRLLKCVNSIVHAIETTYLVPRNRTLKFSDDGSPFPGDAIEEHFRDCYADLDVDEEEREGLMEIFVDDAPVPASKLVWTRAAAFRIGSEFLTGEKEKDVAVFKCVNAVVHALEKTSMTPRPAKRETGPPENTIKTMNMRVPLSEAIQAIWDLDDNRLEAGKDYDIEVQRWTRVYDTTDQASRPLFRKVNDAILRERETFKTFIALLDNYESEVGVAERVDMHERKENWAFIASIMKTAPMQYCFRYCAAHCDKVSLSDPSGFTKLLYKLWFDLYNRSRAKDSSGFEHVFVGEVKNGEVTGFHNWIQFYLAEKKGEVDYKGYIQPRARGRQASTNMDDNVLTVKFNWNGAEKAVGTMFIGTSPEFEMALYTMCFLVGKEDTNVDLVTGTDEFILNIKCYRMRGNLLGTSFPECLEHHEK</sequence>
<comment type="cofactor">
    <cofactor evidence="1">
        <name>Mn(2+)</name>
        <dbReference type="ChEBI" id="CHEBI:29035"/>
    </cofactor>
</comment>
<dbReference type="InterPro" id="IPR018998">
    <property type="entry name" value="EndoU_C"/>
</dbReference>